<dbReference type="Pfam" id="PF21026">
    <property type="entry name" value="SLFN_GTPase-like"/>
    <property type="match status" value="1"/>
</dbReference>
<feature type="region of interest" description="Disordered" evidence="2">
    <location>
        <begin position="59"/>
        <end position="82"/>
    </location>
</feature>
<dbReference type="Pfam" id="PF04326">
    <property type="entry name" value="SLFN_AlbA_2"/>
    <property type="match status" value="1"/>
</dbReference>
<sequence length="914" mass="103092">MGFKLDSGYGSSLESFVDESAFSGYPSEVDSNPVEGNHKLCRFAENILHCEIALSQQAAGQQKKERKKRKKEESSEVLNESKSPDKIVAEKIVEHACALLNSGGGVLKMAIGDHQEIPINNFTQQVDKFWQILEKKLTDLVKPSTYNDVFDRCVIGSEEIRLFITAPQHLCTIHYNLYFAGDAGAHEATNEQAVELLQMLGSRGENSSNYVDVCLNNLPKLPEVFMFKENCGYQESQQIQLKHFSGTEEILRSHGQRERVQKHISAFANTISGAILVGINDSGIVLGVDMTKNSKGEITKRVISMIENMKFPITQERKVHWDIEFISVSGCDTTQDLAVVAIKVAGMKSLGGVFMKQPESYELGHDTIQVIQFDLWKQRMLSGSKLQKDTKAKEYLCSMFEKLDISSEVTPVLSVKSQVEEIRDSFFAMQEGFQVTPKGFYESLSKDVQDIIQRIKKLSSWHTKSCGVIVASKSLLVNLGGSPCDDVICDLLVISTGLGGLHLYTVCEEGKEEECLHYSKRVSHVLKTSLVRGGGCPVRFYVSCHVSSSSKQVESPLPDKQYPQSYDLICRRKDLDRVLKALVIILAKVPSPLSSKLGVTFLCLLTREQFGLVHQQIYVNRQLWVKGVAGSGKTLVALEVIKKIRLKERLEKHEILYVAENEGIVQQIRECDVCRAICRQSFVWSAFPQVRHVILDEVHNYEQPKKERSWFQKARQIVRQHDRRNPGYLWMFTDEHQHNHNFNTGMPPKHLQKPEFRLKTVIRNSGEIFEHAKMHLTLQGGNVQDHPTLGHNFMGEKVSFKSYSSSPTSQLQVLNETVKELIKDGYGPRDIAVLFSKSNSIPERSFGQICCSATENSSDKLVVSTVRKYSGLERPVVVLVDLERSIPEGCNMRPFLYCAQTRAMVKLVLIRCET</sequence>
<reference evidence="6" key="1">
    <citation type="journal article" date="2023" name="G3 (Bethesda)">
        <title>Whole genome assembly and annotation of the endangered Caribbean coral Acropora cervicornis.</title>
        <authorList>
            <person name="Selwyn J.D."/>
            <person name="Vollmer S.V."/>
        </authorList>
    </citation>
    <scope>NUCLEOTIDE SEQUENCE</scope>
    <source>
        <strain evidence="6">K2</strain>
    </source>
</reference>
<evidence type="ECO:0000259" key="4">
    <source>
        <dbReference type="Pfam" id="PF21026"/>
    </source>
</evidence>
<evidence type="ECO:0000259" key="5">
    <source>
        <dbReference type="Pfam" id="PF24883"/>
    </source>
</evidence>
<accession>A0AAD9PX47</accession>
<dbReference type="EMBL" id="JARQWQ010000113">
    <property type="protein sequence ID" value="KAK2550270.1"/>
    <property type="molecule type" value="Genomic_DNA"/>
</dbReference>
<protein>
    <submittedName>
        <fullName evidence="6">Schlafen family member 13</fullName>
    </submittedName>
</protein>
<dbReference type="AlphaFoldDB" id="A0AAD9PX47"/>
<evidence type="ECO:0000256" key="2">
    <source>
        <dbReference type="SAM" id="MobiDB-lite"/>
    </source>
</evidence>
<dbReference type="Pfam" id="PF24883">
    <property type="entry name" value="NPHP3_N"/>
    <property type="match status" value="1"/>
</dbReference>
<organism evidence="6 7">
    <name type="scientific">Acropora cervicornis</name>
    <name type="common">Staghorn coral</name>
    <dbReference type="NCBI Taxonomy" id="6130"/>
    <lineage>
        <taxon>Eukaryota</taxon>
        <taxon>Metazoa</taxon>
        <taxon>Cnidaria</taxon>
        <taxon>Anthozoa</taxon>
        <taxon>Hexacorallia</taxon>
        <taxon>Scleractinia</taxon>
        <taxon>Astrocoeniina</taxon>
        <taxon>Acroporidae</taxon>
        <taxon>Acropora</taxon>
    </lineage>
</organism>
<reference evidence="6" key="2">
    <citation type="journal article" date="2023" name="Science">
        <title>Genomic signatures of disease resistance in endangered staghorn corals.</title>
        <authorList>
            <person name="Vollmer S.V."/>
            <person name="Selwyn J.D."/>
            <person name="Despard B.A."/>
            <person name="Roesel C.L."/>
        </authorList>
    </citation>
    <scope>NUCLEOTIDE SEQUENCE</scope>
    <source>
        <strain evidence="6">K2</strain>
    </source>
</reference>
<dbReference type="Proteomes" id="UP001249851">
    <property type="component" value="Unassembled WGS sequence"/>
</dbReference>
<evidence type="ECO:0000313" key="6">
    <source>
        <dbReference type="EMBL" id="KAK2550270.1"/>
    </source>
</evidence>
<feature type="domain" description="Schlafen GTPase-like" evidence="4">
    <location>
        <begin position="433"/>
        <end position="568"/>
    </location>
</feature>
<evidence type="ECO:0000313" key="7">
    <source>
        <dbReference type="Proteomes" id="UP001249851"/>
    </source>
</evidence>
<feature type="domain" description="Nephrocystin 3-like N-terminal" evidence="5">
    <location>
        <begin position="604"/>
        <end position="718"/>
    </location>
</feature>
<dbReference type="InterPro" id="IPR056884">
    <property type="entry name" value="NPHP3-like_N"/>
</dbReference>
<evidence type="ECO:0000259" key="3">
    <source>
        <dbReference type="Pfam" id="PF04326"/>
    </source>
</evidence>
<evidence type="ECO:0000256" key="1">
    <source>
        <dbReference type="ARBA" id="ARBA00022737"/>
    </source>
</evidence>
<dbReference type="InterPro" id="IPR038461">
    <property type="entry name" value="Schlafen_AlbA_2_dom_sf"/>
</dbReference>
<dbReference type="PANTHER" id="PTHR12155:SF30">
    <property type="entry name" value="PROTEIN SLFN14"/>
    <property type="match status" value="1"/>
</dbReference>
<dbReference type="InterPro" id="IPR029684">
    <property type="entry name" value="Schlafen"/>
</dbReference>
<gene>
    <name evidence="6" type="ORF">P5673_029149</name>
</gene>
<comment type="caution">
    <text evidence="6">The sequence shown here is derived from an EMBL/GenBank/DDBJ whole genome shotgun (WGS) entry which is preliminary data.</text>
</comment>
<dbReference type="InterPro" id="IPR027417">
    <property type="entry name" value="P-loop_NTPase"/>
</dbReference>
<dbReference type="PANTHER" id="PTHR12155">
    <property type="entry name" value="SCHLAFEN"/>
    <property type="match status" value="1"/>
</dbReference>
<dbReference type="Gene3D" id="3.30.950.30">
    <property type="entry name" value="Schlafen, AAA domain"/>
    <property type="match status" value="1"/>
</dbReference>
<dbReference type="InterPro" id="IPR048729">
    <property type="entry name" value="SLFN_GTPase-like"/>
</dbReference>
<proteinExistence type="predicted"/>
<dbReference type="Gene3D" id="3.40.50.300">
    <property type="entry name" value="P-loop containing nucleotide triphosphate hydrolases"/>
    <property type="match status" value="2"/>
</dbReference>
<keyword evidence="7" id="KW-1185">Reference proteome</keyword>
<keyword evidence="1" id="KW-0677">Repeat</keyword>
<name>A0AAD9PX47_ACRCE</name>
<dbReference type="SUPFAM" id="SSF52540">
    <property type="entry name" value="P-loop containing nucleoside triphosphate hydrolases"/>
    <property type="match status" value="1"/>
</dbReference>
<feature type="domain" description="Schlafen AlbA-2" evidence="3">
    <location>
        <begin position="235"/>
        <end position="341"/>
    </location>
</feature>
<dbReference type="InterPro" id="IPR007421">
    <property type="entry name" value="Schlafen_AlbA_2_dom"/>
</dbReference>